<dbReference type="EMBL" id="HF548336">
    <property type="protein sequence ID" value="CCO21965.1"/>
    <property type="molecule type" value="Genomic_DNA"/>
</dbReference>
<accession>S0DG68</accession>
<reference evidence="1" key="2">
    <citation type="journal article" date="2013" name="Biotechnol. Biofuels">
        <title>Mining for hemicellulases in the fungus-growing termite Pseudacanthotermes militaris using functional metagenomics.</title>
        <authorList>
            <person name="Bastien G."/>
            <person name="Arnal G."/>
            <person name="Bozonnet S."/>
            <person name="Laguerre S."/>
            <person name="Ferreira F."/>
            <person name="Faure R."/>
            <person name="Henrissat B."/>
            <person name="Lefevre F."/>
            <person name="Robe P."/>
            <person name="Bouchez O."/>
            <person name="Noirot C."/>
            <person name="Dumon C."/>
            <person name="O'Donohue M."/>
        </authorList>
    </citation>
    <scope>NUCLEOTIDE SEQUENCE</scope>
</reference>
<reference evidence="1" key="1">
    <citation type="submission" date="2012-10" db="EMBL/GenBank/DDBJ databases">
        <authorList>
            <person name="Sandrine L."/>
        </authorList>
    </citation>
    <scope>NUCLEOTIDE SEQUENCE</scope>
</reference>
<dbReference type="Pfam" id="PF03692">
    <property type="entry name" value="CxxCxxCC"/>
    <property type="match status" value="1"/>
</dbReference>
<organism evidence="1">
    <name type="scientific">termite gut metagenome</name>
    <dbReference type="NCBI Taxonomy" id="433724"/>
    <lineage>
        <taxon>unclassified sequences</taxon>
        <taxon>metagenomes</taxon>
        <taxon>organismal metagenomes</taxon>
    </lineage>
</organism>
<evidence type="ECO:0000313" key="1">
    <source>
        <dbReference type="EMBL" id="CCO21965.1"/>
    </source>
</evidence>
<dbReference type="PANTHER" id="PTHR35866:SF1">
    <property type="entry name" value="YKGJ FAMILY CYSTEINE CLUSTER PROTEIN"/>
    <property type="match status" value="1"/>
</dbReference>
<evidence type="ECO:0008006" key="2">
    <source>
        <dbReference type="Google" id="ProtNLM"/>
    </source>
</evidence>
<gene>
    <name evidence="1" type="ORF">BN138_1153</name>
</gene>
<dbReference type="AlphaFoldDB" id="S0DG68"/>
<name>S0DG68_9ZZZZ</name>
<dbReference type="InterPro" id="IPR005358">
    <property type="entry name" value="Puta_zinc/iron-chelating_dom"/>
</dbReference>
<proteinExistence type="predicted"/>
<dbReference type="PANTHER" id="PTHR35866">
    <property type="entry name" value="PUTATIVE-RELATED"/>
    <property type="match status" value="1"/>
</dbReference>
<sequence>MSMDIDFECTMCGKCCHDLRLPLTVAEARAWLGRGNEVQVLCEALPWPDEPAADNLQAAHKRRRSFAAMSGSLPARIVVILTGAFAGPCPNLQADMRCGIYEERPMVCRIYPAEINPFIALEPSGKACPPEAWTPGLAPLLRGGQLVDTTTVELIQKSRAADAQDAVAKQRLCVLLGIDVAALANEGFVVHTPKREVLLAALERVGAEGVRVAEDAESESRGLPVWRFVSNRRATVNTLESVGALSGWVDAGRPEAFEYLGFFPATP</sequence>
<protein>
    <recommendedName>
        <fullName evidence="2">Fe-S oxidoreductase</fullName>
    </recommendedName>
</protein>